<gene>
    <name evidence="2" type="ORF">IEQ44_04415</name>
</gene>
<proteinExistence type="predicted"/>
<accession>A0ABR9RQP1</accession>
<dbReference type="RefSeq" id="WP_193637207.1">
    <property type="nucleotide sequence ID" value="NZ_JADCSA010000003.1"/>
</dbReference>
<sequence length="478" mass="52721">MIEALRDAIDGLFLDGYSILAPPFSLTYRTDPVAPVFMDRLESASDEQLQSWWVGDFEAVAAWLAIPVDDYLRHPVASEMLVFLELLNNLGIQDADGRDGQQAVAIARAWLDTFDVERPYRLGHVGLERDLEVWLVHNIEALEQVGYHVYLRHQQYVLPDRRRPDLVLDRVEADGSTSTLVVELKATQGYIGAVDQLTGYVEAFRAGGFAPGPVHGLLIADGFSPEVLAYARAQGIDTLTLQALGYRRALAYAPTTAKPNRSAREGSEGNMKRYVLYSQPLQVDEATPMLWVVAEDLHSLPVDIRPFDPSDEKQAWLAQDLSARLDASDALLHMTVAKLAVSFGGITHADGSPVEQLDSTPGVVISSGREGYLGVRAMQAGTDFVQAIWRLRKDITAAPPRMVADWLRRAPEVLQGDDGLPEHIEVAADALEGLPVAILELRAPGHYDGTYDAFLTDAVRVFESVARRLEQLTIPMET</sequence>
<protein>
    <submittedName>
        <fullName evidence="2">DUF91 domain-containing protein</fullName>
    </submittedName>
</protein>
<dbReference type="InterPro" id="IPR048301">
    <property type="entry name" value="NucS_C"/>
</dbReference>
<dbReference type="Proteomes" id="UP000756387">
    <property type="component" value="Unassembled WGS sequence"/>
</dbReference>
<dbReference type="Pfam" id="PF01939">
    <property type="entry name" value="NucS_C"/>
    <property type="match status" value="1"/>
</dbReference>
<keyword evidence="3" id="KW-1185">Reference proteome</keyword>
<evidence type="ECO:0000259" key="1">
    <source>
        <dbReference type="Pfam" id="PF01939"/>
    </source>
</evidence>
<dbReference type="EMBL" id="JADCSA010000003">
    <property type="protein sequence ID" value="MBE7323892.1"/>
    <property type="molecule type" value="Genomic_DNA"/>
</dbReference>
<reference evidence="2 3" key="1">
    <citation type="submission" date="2020-10" db="EMBL/GenBank/DDBJ databases">
        <title>Nocardioides sp. isolated from sludge.</title>
        <authorList>
            <person name="Zhang X."/>
        </authorList>
    </citation>
    <scope>NUCLEOTIDE SEQUENCE [LARGE SCALE GENOMIC DNA]</scope>
    <source>
        <strain evidence="2 3">Y6</strain>
    </source>
</reference>
<comment type="caution">
    <text evidence="2">The sequence shown here is derived from an EMBL/GenBank/DDBJ whole genome shotgun (WGS) entry which is preliminary data.</text>
</comment>
<name>A0ABR9RQP1_9ACTN</name>
<dbReference type="Gene3D" id="3.40.1350.10">
    <property type="match status" value="1"/>
</dbReference>
<evidence type="ECO:0000313" key="2">
    <source>
        <dbReference type="EMBL" id="MBE7323892.1"/>
    </source>
</evidence>
<evidence type="ECO:0000313" key="3">
    <source>
        <dbReference type="Proteomes" id="UP000756387"/>
    </source>
</evidence>
<feature type="domain" description="Endonuclease NucS C-terminal" evidence="1">
    <location>
        <begin position="167"/>
        <end position="242"/>
    </location>
</feature>
<organism evidence="2 3">
    <name type="scientific">Nocardioides malaquae</name>
    <dbReference type="NCBI Taxonomy" id="2773426"/>
    <lineage>
        <taxon>Bacteria</taxon>
        <taxon>Bacillati</taxon>
        <taxon>Actinomycetota</taxon>
        <taxon>Actinomycetes</taxon>
        <taxon>Propionibacteriales</taxon>
        <taxon>Nocardioidaceae</taxon>
        <taxon>Nocardioides</taxon>
    </lineage>
</organism>
<dbReference type="InterPro" id="IPR011856">
    <property type="entry name" value="tRNA_endonuc-like_dom_sf"/>
</dbReference>